<dbReference type="InterPro" id="IPR036779">
    <property type="entry name" value="LysM_dom_sf"/>
</dbReference>
<dbReference type="Pfam" id="PF01476">
    <property type="entry name" value="LysM"/>
    <property type="match status" value="1"/>
</dbReference>
<reference evidence="3" key="1">
    <citation type="submission" date="2020-10" db="EMBL/GenBank/DDBJ databases">
        <authorList>
            <person name="Gilroy R."/>
        </authorList>
    </citation>
    <scope>NUCLEOTIDE SEQUENCE</scope>
    <source>
        <strain evidence="3">CHK180-2868</strain>
    </source>
</reference>
<dbReference type="PROSITE" id="PS51782">
    <property type="entry name" value="LYSM"/>
    <property type="match status" value="1"/>
</dbReference>
<protein>
    <submittedName>
        <fullName evidence="3">LysM peptidoglycan-binding domain-containing protein</fullName>
    </submittedName>
</protein>
<dbReference type="EMBL" id="DVGC01000001">
    <property type="protein sequence ID" value="HIR04394.1"/>
    <property type="molecule type" value="Genomic_DNA"/>
</dbReference>
<dbReference type="Gene3D" id="3.10.350.10">
    <property type="entry name" value="LysM domain"/>
    <property type="match status" value="1"/>
</dbReference>
<keyword evidence="1" id="KW-0732">Signal</keyword>
<comment type="caution">
    <text evidence="3">The sequence shown here is derived from an EMBL/GenBank/DDBJ whole genome shotgun (WGS) entry which is preliminary data.</text>
</comment>
<accession>A0A9D1D5B3</accession>
<evidence type="ECO:0000313" key="3">
    <source>
        <dbReference type="EMBL" id="HIR04394.1"/>
    </source>
</evidence>
<dbReference type="Proteomes" id="UP000824250">
    <property type="component" value="Unassembled WGS sequence"/>
</dbReference>
<dbReference type="SUPFAM" id="SSF54106">
    <property type="entry name" value="LysM domain"/>
    <property type="match status" value="1"/>
</dbReference>
<dbReference type="AlphaFoldDB" id="A0A9D1D5B3"/>
<sequence length="100" mass="11554">MKKYAVAFIMSVMLISCFFGKTLAMASGESRSEAYDRYYTNIEIKEGDTLWSIASRYHKNSGMSIREYIRELKSMNRMASDRIHAGDSLAIVYFSERPMQ</sequence>
<evidence type="ECO:0000256" key="1">
    <source>
        <dbReference type="SAM" id="SignalP"/>
    </source>
</evidence>
<feature type="domain" description="LysM" evidence="2">
    <location>
        <begin position="40"/>
        <end position="91"/>
    </location>
</feature>
<feature type="signal peptide" evidence="1">
    <location>
        <begin position="1"/>
        <end position="26"/>
    </location>
</feature>
<feature type="chain" id="PRO_5039345883" evidence="1">
    <location>
        <begin position="27"/>
        <end position="100"/>
    </location>
</feature>
<name>A0A9D1D5B3_9FIRM</name>
<evidence type="ECO:0000313" key="4">
    <source>
        <dbReference type="Proteomes" id="UP000824250"/>
    </source>
</evidence>
<gene>
    <name evidence="3" type="ORF">IAB28_00245</name>
</gene>
<evidence type="ECO:0000259" key="2">
    <source>
        <dbReference type="PROSITE" id="PS51782"/>
    </source>
</evidence>
<reference evidence="3" key="2">
    <citation type="journal article" date="2021" name="PeerJ">
        <title>Extensive microbial diversity within the chicken gut microbiome revealed by metagenomics and culture.</title>
        <authorList>
            <person name="Gilroy R."/>
            <person name="Ravi A."/>
            <person name="Getino M."/>
            <person name="Pursley I."/>
            <person name="Horton D.L."/>
            <person name="Alikhan N.F."/>
            <person name="Baker D."/>
            <person name="Gharbi K."/>
            <person name="Hall N."/>
            <person name="Watson M."/>
            <person name="Adriaenssens E.M."/>
            <person name="Foster-Nyarko E."/>
            <person name="Jarju S."/>
            <person name="Secka A."/>
            <person name="Antonio M."/>
            <person name="Oren A."/>
            <person name="Chaudhuri R.R."/>
            <person name="La Ragione R."/>
            <person name="Hildebrand F."/>
            <person name="Pallen M.J."/>
        </authorList>
    </citation>
    <scope>NUCLEOTIDE SEQUENCE</scope>
    <source>
        <strain evidence="3">CHK180-2868</strain>
    </source>
</reference>
<dbReference type="SMART" id="SM00257">
    <property type="entry name" value="LysM"/>
    <property type="match status" value="1"/>
</dbReference>
<organism evidence="3 4">
    <name type="scientific">Candidatus Copromonas faecavium</name>
    <name type="common">nom. illeg.</name>
    <dbReference type="NCBI Taxonomy" id="2840740"/>
    <lineage>
        <taxon>Bacteria</taxon>
        <taxon>Bacillati</taxon>
        <taxon>Bacillota</taxon>
        <taxon>Clostridia</taxon>
        <taxon>Lachnospirales</taxon>
        <taxon>Lachnospiraceae</taxon>
        <taxon>Candidatus Copromonas (nom. illeg.)</taxon>
    </lineage>
</organism>
<proteinExistence type="predicted"/>
<dbReference type="InterPro" id="IPR018392">
    <property type="entry name" value="LysM"/>
</dbReference>
<dbReference type="PROSITE" id="PS51257">
    <property type="entry name" value="PROKAR_LIPOPROTEIN"/>
    <property type="match status" value="1"/>
</dbReference>
<dbReference type="CDD" id="cd00118">
    <property type="entry name" value="LysM"/>
    <property type="match status" value="1"/>
</dbReference>